<dbReference type="PANTHER" id="PTHR43280">
    <property type="entry name" value="ARAC-FAMILY TRANSCRIPTIONAL REGULATOR"/>
    <property type="match status" value="1"/>
</dbReference>
<evidence type="ECO:0000256" key="3">
    <source>
        <dbReference type="ARBA" id="ARBA00023163"/>
    </source>
</evidence>
<dbReference type="Gene3D" id="1.10.10.60">
    <property type="entry name" value="Homeodomain-like"/>
    <property type="match status" value="2"/>
</dbReference>
<dbReference type="InterPro" id="IPR009057">
    <property type="entry name" value="Homeodomain-like_sf"/>
</dbReference>
<keyword evidence="1" id="KW-0805">Transcription regulation</keyword>
<dbReference type="CDD" id="cd17536">
    <property type="entry name" value="REC_YesN-like"/>
    <property type="match status" value="1"/>
</dbReference>
<dbReference type="GO" id="GO:0043565">
    <property type="term" value="F:sequence-specific DNA binding"/>
    <property type="evidence" value="ECO:0007669"/>
    <property type="project" value="InterPro"/>
</dbReference>
<dbReference type="PRINTS" id="PR00032">
    <property type="entry name" value="HTHARAC"/>
</dbReference>
<feature type="modified residue" description="4-aspartylphosphate" evidence="4">
    <location>
        <position position="54"/>
    </location>
</feature>
<dbReference type="EMBL" id="VCIW01000007">
    <property type="protein sequence ID" value="TLS51821.1"/>
    <property type="molecule type" value="Genomic_DNA"/>
</dbReference>
<dbReference type="InterPro" id="IPR011006">
    <property type="entry name" value="CheY-like_superfamily"/>
</dbReference>
<evidence type="ECO:0000313" key="7">
    <source>
        <dbReference type="EMBL" id="TLS51821.1"/>
    </source>
</evidence>
<name>A0A5R9G7X5_9BACL</name>
<dbReference type="Proteomes" id="UP000309676">
    <property type="component" value="Unassembled WGS sequence"/>
</dbReference>
<evidence type="ECO:0000256" key="4">
    <source>
        <dbReference type="PROSITE-ProRule" id="PRU00169"/>
    </source>
</evidence>
<dbReference type="AlphaFoldDB" id="A0A5R9G7X5"/>
<dbReference type="SUPFAM" id="SSF46689">
    <property type="entry name" value="Homeodomain-like"/>
    <property type="match status" value="2"/>
</dbReference>
<dbReference type="InterPro" id="IPR001789">
    <property type="entry name" value="Sig_transdc_resp-reg_receiver"/>
</dbReference>
<dbReference type="Pfam" id="PF12833">
    <property type="entry name" value="HTH_18"/>
    <property type="match status" value="1"/>
</dbReference>
<reference evidence="7 8" key="1">
    <citation type="submission" date="2019-05" db="EMBL/GenBank/DDBJ databases">
        <authorList>
            <person name="Narsing Rao M.P."/>
            <person name="Li W.J."/>
        </authorList>
    </citation>
    <scope>NUCLEOTIDE SEQUENCE [LARGE SCALE GENOMIC DNA]</scope>
    <source>
        <strain evidence="7 8">SYSU_K30003</strain>
    </source>
</reference>
<evidence type="ECO:0000313" key="8">
    <source>
        <dbReference type="Proteomes" id="UP000309676"/>
    </source>
</evidence>
<dbReference type="Pfam" id="PF00072">
    <property type="entry name" value="Response_reg"/>
    <property type="match status" value="1"/>
</dbReference>
<feature type="domain" description="Response regulatory" evidence="6">
    <location>
        <begin position="3"/>
        <end position="119"/>
    </location>
</feature>
<organism evidence="7 8">
    <name type="scientific">Paenibacillus antri</name>
    <dbReference type="NCBI Taxonomy" id="2582848"/>
    <lineage>
        <taxon>Bacteria</taxon>
        <taxon>Bacillati</taxon>
        <taxon>Bacillota</taxon>
        <taxon>Bacilli</taxon>
        <taxon>Bacillales</taxon>
        <taxon>Paenibacillaceae</taxon>
        <taxon>Paenibacillus</taxon>
    </lineage>
</organism>
<dbReference type="GO" id="GO:0000160">
    <property type="term" value="P:phosphorelay signal transduction system"/>
    <property type="evidence" value="ECO:0007669"/>
    <property type="project" value="InterPro"/>
</dbReference>
<dbReference type="SMART" id="SM00342">
    <property type="entry name" value="HTH_ARAC"/>
    <property type="match status" value="1"/>
</dbReference>
<keyword evidence="2" id="KW-0238">DNA-binding</keyword>
<dbReference type="PANTHER" id="PTHR43280:SF2">
    <property type="entry name" value="HTH-TYPE TRANSCRIPTIONAL REGULATOR EXSA"/>
    <property type="match status" value="1"/>
</dbReference>
<proteinExistence type="predicted"/>
<dbReference type="OrthoDB" id="9794370at2"/>
<dbReference type="PROSITE" id="PS01124">
    <property type="entry name" value="HTH_ARAC_FAMILY_2"/>
    <property type="match status" value="1"/>
</dbReference>
<dbReference type="Gene3D" id="3.40.50.2300">
    <property type="match status" value="1"/>
</dbReference>
<evidence type="ECO:0000256" key="1">
    <source>
        <dbReference type="ARBA" id="ARBA00023015"/>
    </source>
</evidence>
<accession>A0A5R9G7X5</accession>
<keyword evidence="4" id="KW-0597">Phosphoprotein</keyword>
<dbReference type="GO" id="GO:0003700">
    <property type="term" value="F:DNA-binding transcription factor activity"/>
    <property type="evidence" value="ECO:0007669"/>
    <property type="project" value="InterPro"/>
</dbReference>
<keyword evidence="3" id="KW-0804">Transcription</keyword>
<dbReference type="PROSITE" id="PS50110">
    <property type="entry name" value="RESPONSE_REGULATORY"/>
    <property type="match status" value="1"/>
</dbReference>
<dbReference type="SMART" id="SM00448">
    <property type="entry name" value="REC"/>
    <property type="match status" value="1"/>
</dbReference>
<evidence type="ECO:0000259" key="5">
    <source>
        <dbReference type="PROSITE" id="PS01124"/>
    </source>
</evidence>
<feature type="domain" description="HTH araC/xylS-type" evidence="5">
    <location>
        <begin position="416"/>
        <end position="514"/>
    </location>
</feature>
<evidence type="ECO:0000256" key="2">
    <source>
        <dbReference type="ARBA" id="ARBA00023125"/>
    </source>
</evidence>
<dbReference type="RefSeq" id="WP_138194528.1">
    <property type="nucleotide sequence ID" value="NZ_VCIW01000007.1"/>
</dbReference>
<dbReference type="InterPro" id="IPR018060">
    <property type="entry name" value="HTH_AraC"/>
</dbReference>
<dbReference type="InterPro" id="IPR020449">
    <property type="entry name" value="Tscrpt_reg_AraC-type_HTH"/>
</dbReference>
<dbReference type="SUPFAM" id="SSF52172">
    <property type="entry name" value="CheY-like"/>
    <property type="match status" value="1"/>
</dbReference>
<comment type="caution">
    <text evidence="7">The sequence shown here is derived from an EMBL/GenBank/DDBJ whole genome shotgun (WGS) entry which is preliminary data.</text>
</comment>
<sequence>MQRILIVDDERIEREGIRNLIRKLELELEPILAENGEAALEIVRSEPVDIVITDIKMPFMDGLELSEKIREEKPDIELIIYSAFNEFEYARRAMRTNVSNYLLKPIQVPEFLAAVHRAMDACLEKEADKARERELLEGYRRGMVYEREKMLLDAINGTKPNKPSAVSLQEGDAPEREWIHLLLAECPRPFFDMHNDDFYAMLGERIPLPFDYLNVNENQSLLFVRSSVPLPKEMLRSLAETIASGTAERYEQQVRLIVGAAADGWEGVHNAYCGIERLLEFTFFMNDDAILFDGEQFAGAAVDEVELQSIADKIYQCLDYGDMRGAKYGVELLFSYLKTKGQFSSLYTKFLCSEIMSKAVGKEHRNNLSVINDYLDKITRSPSLHDLKDLMFDMFDLFESGAESKGKGESTNKIIEGIKQMVEEHYDQDLSLEGIAEQVYLTPSYLSYLFKKETGQSLIRYITQVRMDKAVTLLRDTNMKIVDICKRLGYRNSNYFIQSFRQHYGVTPAKFRDKNP</sequence>
<keyword evidence="8" id="KW-1185">Reference proteome</keyword>
<protein>
    <submittedName>
        <fullName evidence="7">Response regulator</fullName>
    </submittedName>
</protein>
<evidence type="ECO:0000259" key="6">
    <source>
        <dbReference type="PROSITE" id="PS50110"/>
    </source>
</evidence>
<gene>
    <name evidence="7" type="ORF">FE782_12990</name>
</gene>